<evidence type="ECO:0000313" key="2">
    <source>
        <dbReference type="EMBL" id="MDQ1103519.1"/>
    </source>
</evidence>
<organism evidence="2 3">
    <name type="scientific">Nocardioides zeae</name>
    <dbReference type="NCBI Taxonomy" id="1457234"/>
    <lineage>
        <taxon>Bacteria</taxon>
        <taxon>Bacillati</taxon>
        <taxon>Actinomycetota</taxon>
        <taxon>Actinomycetes</taxon>
        <taxon>Propionibacteriales</taxon>
        <taxon>Nocardioidaceae</taxon>
        <taxon>Nocardioides</taxon>
    </lineage>
</organism>
<dbReference type="Gene3D" id="1.10.10.10">
    <property type="entry name" value="Winged helix-like DNA-binding domain superfamily/Winged helix DNA-binding domain"/>
    <property type="match status" value="1"/>
</dbReference>
<dbReference type="GO" id="GO:0003677">
    <property type="term" value="F:DNA binding"/>
    <property type="evidence" value="ECO:0007669"/>
    <property type="project" value="UniProtKB-KW"/>
</dbReference>
<dbReference type="PANTHER" id="PTHR35807">
    <property type="entry name" value="TRANSCRIPTIONAL REGULATOR REDD-RELATED"/>
    <property type="match status" value="1"/>
</dbReference>
<keyword evidence="2" id="KW-0238">DNA-binding</keyword>
<comment type="caution">
    <text evidence="2">The sequence shown here is derived from an EMBL/GenBank/DDBJ whole genome shotgun (WGS) entry which is preliminary data.</text>
</comment>
<dbReference type="InterPro" id="IPR051677">
    <property type="entry name" value="AfsR-DnrI-RedD_regulator"/>
</dbReference>
<dbReference type="Proteomes" id="UP001239215">
    <property type="component" value="Unassembled WGS sequence"/>
</dbReference>
<dbReference type="InterPro" id="IPR005158">
    <property type="entry name" value="BTAD"/>
</dbReference>
<dbReference type="SMART" id="SM01043">
    <property type="entry name" value="BTAD"/>
    <property type="match status" value="1"/>
</dbReference>
<protein>
    <submittedName>
        <fullName evidence="2">DNA-binding SARP family transcriptional activator</fullName>
    </submittedName>
</protein>
<name>A0AAJ1X0U8_9ACTN</name>
<sequence>MSVVRVCLLGDFAVTFGDEPQRVSRAGQRLLALLAVDSPGGRARRAGVAERLWPDLPAGRAASNLRSTLWRLPRPRGRVVVRSDQTSLCLTEDVQVDLAVAHRLAAEVVDDAPAPDLSLLHLDLLPDWDEPWLDPVRESHRQRRLHALERYAQALRQEGRFSEALAAALAAVSGEPLRETAHRQVIAVHLAEGNHGEALRQYDAYRRLLATELGLRPSPAIRDVVAPLLGRPIDR</sequence>
<proteinExistence type="predicted"/>
<feature type="domain" description="Bacterial transcriptional activator" evidence="1">
    <location>
        <begin position="96"/>
        <end position="229"/>
    </location>
</feature>
<dbReference type="RefSeq" id="WP_307198934.1">
    <property type="nucleotide sequence ID" value="NZ_JAUTAN010000001.1"/>
</dbReference>
<dbReference type="InterPro" id="IPR036388">
    <property type="entry name" value="WH-like_DNA-bd_sf"/>
</dbReference>
<accession>A0AAJ1X0U8</accession>
<gene>
    <name evidence="2" type="ORF">QE405_000803</name>
</gene>
<dbReference type="EMBL" id="JAUTAN010000001">
    <property type="protein sequence ID" value="MDQ1103519.1"/>
    <property type="molecule type" value="Genomic_DNA"/>
</dbReference>
<dbReference type="SUPFAM" id="SSF48452">
    <property type="entry name" value="TPR-like"/>
    <property type="match status" value="1"/>
</dbReference>
<evidence type="ECO:0000259" key="1">
    <source>
        <dbReference type="SMART" id="SM01043"/>
    </source>
</evidence>
<dbReference type="AlphaFoldDB" id="A0AAJ1X0U8"/>
<dbReference type="InterPro" id="IPR011990">
    <property type="entry name" value="TPR-like_helical_dom_sf"/>
</dbReference>
<dbReference type="Gene3D" id="1.25.40.10">
    <property type="entry name" value="Tetratricopeptide repeat domain"/>
    <property type="match status" value="1"/>
</dbReference>
<reference evidence="2" key="1">
    <citation type="submission" date="2023-07" db="EMBL/GenBank/DDBJ databases">
        <title>Functional and genomic diversity of the sorghum phyllosphere microbiome.</title>
        <authorList>
            <person name="Shade A."/>
        </authorList>
    </citation>
    <scope>NUCLEOTIDE SEQUENCE</scope>
    <source>
        <strain evidence="2">SORGH_AS_1067</strain>
    </source>
</reference>
<dbReference type="Pfam" id="PF03704">
    <property type="entry name" value="BTAD"/>
    <property type="match status" value="1"/>
</dbReference>
<evidence type="ECO:0000313" key="3">
    <source>
        <dbReference type="Proteomes" id="UP001239215"/>
    </source>
</evidence>